<feature type="non-terminal residue" evidence="1">
    <location>
        <position position="1"/>
    </location>
</feature>
<name>A0ABN9TBV3_9DINO</name>
<organism evidence="1 2">
    <name type="scientific">Prorocentrum cordatum</name>
    <dbReference type="NCBI Taxonomy" id="2364126"/>
    <lineage>
        <taxon>Eukaryota</taxon>
        <taxon>Sar</taxon>
        <taxon>Alveolata</taxon>
        <taxon>Dinophyceae</taxon>
        <taxon>Prorocentrales</taxon>
        <taxon>Prorocentraceae</taxon>
        <taxon>Prorocentrum</taxon>
    </lineage>
</organism>
<feature type="non-terminal residue" evidence="1">
    <location>
        <position position="232"/>
    </location>
</feature>
<dbReference type="Proteomes" id="UP001189429">
    <property type="component" value="Unassembled WGS sequence"/>
</dbReference>
<comment type="caution">
    <text evidence="1">The sequence shown here is derived from an EMBL/GenBank/DDBJ whole genome shotgun (WGS) entry which is preliminary data.</text>
</comment>
<keyword evidence="2" id="KW-1185">Reference proteome</keyword>
<accession>A0ABN9TBV3</accession>
<dbReference type="EMBL" id="CAUYUJ010014559">
    <property type="protein sequence ID" value="CAK0843186.1"/>
    <property type="molecule type" value="Genomic_DNA"/>
</dbReference>
<proteinExistence type="predicted"/>
<reference evidence="1" key="1">
    <citation type="submission" date="2023-10" db="EMBL/GenBank/DDBJ databases">
        <authorList>
            <person name="Chen Y."/>
            <person name="Shah S."/>
            <person name="Dougan E. K."/>
            <person name="Thang M."/>
            <person name="Chan C."/>
        </authorList>
    </citation>
    <scope>NUCLEOTIDE SEQUENCE [LARGE SCALE GENOMIC DNA]</scope>
</reference>
<evidence type="ECO:0000313" key="1">
    <source>
        <dbReference type="EMBL" id="CAK0843186.1"/>
    </source>
</evidence>
<gene>
    <name evidence="1" type="ORF">PCOR1329_LOCUS37617</name>
</gene>
<protein>
    <submittedName>
        <fullName evidence="1">Uncharacterized protein</fullName>
    </submittedName>
</protein>
<evidence type="ECO:0000313" key="2">
    <source>
        <dbReference type="Proteomes" id="UP001189429"/>
    </source>
</evidence>
<sequence>APSAASSAGVSALPRLPMISPTSRDDSPEPVPLPAAAAAALGWRLELAGESATVVLCSEGREELFQHAVSRLRRFARAGADEPREIEDLGCLIAVLRSYQRLFGDGGVAPLSEPGWPLLMHAAAFPGLTGQPQIDEKAVVCDLSANLSENAELPLPRLWSNEAPAELLDGHRAICSVPRPTSLSGMSQRQGVAELVAKLRARAREAHPAGPPAPFPCADIEAALLCAPSDVE</sequence>